<feature type="domain" description="Glutamine amidotransferase" evidence="14">
    <location>
        <begin position="4"/>
        <end position="197"/>
    </location>
</feature>
<keyword evidence="9 12" id="KW-0456">Lyase</keyword>
<evidence type="ECO:0000256" key="10">
    <source>
        <dbReference type="ARBA" id="ARBA00047838"/>
    </source>
</evidence>
<dbReference type="InterPro" id="IPR029062">
    <property type="entry name" value="Class_I_gatase-like"/>
</dbReference>
<dbReference type="AlphaFoldDB" id="A0A523YRN9"/>
<comment type="caution">
    <text evidence="15">The sequence shown here is derived from an EMBL/GenBank/DDBJ whole genome shotgun (WGS) entry which is preliminary data.</text>
</comment>
<evidence type="ECO:0000313" key="16">
    <source>
        <dbReference type="Proteomes" id="UP000316925"/>
    </source>
</evidence>
<evidence type="ECO:0000313" key="15">
    <source>
        <dbReference type="EMBL" id="TET94160.1"/>
    </source>
</evidence>
<dbReference type="CDD" id="cd01748">
    <property type="entry name" value="GATase1_IGP_Synthase"/>
    <property type="match status" value="1"/>
</dbReference>
<dbReference type="HAMAP" id="MF_00278">
    <property type="entry name" value="HisH"/>
    <property type="match status" value="1"/>
</dbReference>
<dbReference type="GO" id="GO:0004359">
    <property type="term" value="F:glutaminase activity"/>
    <property type="evidence" value="ECO:0007669"/>
    <property type="project" value="UniProtKB-EC"/>
</dbReference>
<comment type="catalytic activity">
    <reaction evidence="10 12">
        <text>5-[(5-phospho-1-deoxy-D-ribulos-1-ylimino)methylamino]-1-(5-phospho-beta-D-ribosyl)imidazole-4-carboxamide + L-glutamine = D-erythro-1-(imidazol-4-yl)glycerol 3-phosphate + 5-amino-1-(5-phospho-beta-D-ribosyl)imidazole-4-carboxamide + L-glutamate + H(+)</text>
        <dbReference type="Rhea" id="RHEA:24793"/>
        <dbReference type="ChEBI" id="CHEBI:15378"/>
        <dbReference type="ChEBI" id="CHEBI:29985"/>
        <dbReference type="ChEBI" id="CHEBI:58278"/>
        <dbReference type="ChEBI" id="CHEBI:58359"/>
        <dbReference type="ChEBI" id="CHEBI:58475"/>
        <dbReference type="ChEBI" id="CHEBI:58525"/>
        <dbReference type="EC" id="4.3.2.10"/>
    </reaction>
</comment>
<dbReference type="Proteomes" id="UP000316925">
    <property type="component" value="Unassembled WGS sequence"/>
</dbReference>
<feature type="active site" description="Nucleophile" evidence="12 13">
    <location>
        <position position="79"/>
    </location>
</feature>
<evidence type="ECO:0000256" key="9">
    <source>
        <dbReference type="ARBA" id="ARBA00023239"/>
    </source>
</evidence>
<dbReference type="GO" id="GO:0016829">
    <property type="term" value="F:lyase activity"/>
    <property type="evidence" value="ECO:0007669"/>
    <property type="project" value="UniProtKB-KW"/>
</dbReference>
<keyword evidence="8 12" id="KW-0368">Histidine biosynthesis</keyword>
<comment type="subunit">
    <text evidence="3 12">Heterodimer of HisH and HisF.</text>
</comment>
<dbReference type="Gene3D" id="3.40.50.880">
    <property type="match status" value="1"/>
</dbReference>
<dbReference type="FunFam" id="3.40.50.880:FF:000009">
    <property type="entry name" value="Imidazole glycerol phosphate synthase subunit HisH"/>
    <property type="match status" value="1"/>
</dbReference>
<dbReference type="EC" id="3.5.1.2" evidence="12"/>
<dbReference type="PANTHER" id="PTHR42701">
    <property type="entry name" value="IMIDAZOLE GLYCEROL PHOSPHATE SYNTHASE SUBUNIT HISH"/>
    <property type="match status" value="1"/>
</dbReference>
<dbReference type="Pfam" id="PF00117">
    <property type="entry name" value="GATase"/>
    <property type="match status" value="1"/>
</dbReference>
<reference evidence="15 16" key="1">
    <citation type="submission" date="2019-03" db="EMBL/GenBank/DDBJ databases">
        <title>Metabolic potential of uncultured bacteria and archaea associated with petroleum seepage in deep-sea sediments.</title>
        <authorList>
            <person name="Dong X."/>
            <person name="Hubert C."/>
        </authorList>
    </citation>
    <scope>NUCLEOTIDE SEQUENCE [LARGE SCALE GENOMIC DNA]</scope>
    <source>
        <strain evidence="15">E29_bin28</strain>
    </source>
</reference>
<feature type="active site" evidence="12 13">
    <location>
        <position position="183"/>
    </location>
</feature>
<evidence type="ECO:0000256" key="12">
    <source>
        <dbReference type="HAMAP-Rule" id="MF_00278"/>
    </source>
</evidence>
<proteinExistence type="inferred from homology"/>
<dbReference type="PIRSF" id="PIRSF000495">
    <property type="entry name" value="Amidotransf_hisH"/>
    <property type="match status" value="1"/>
</dbReference>
<feature type="active site" evidence="12 13">
    <location>
        <position position="185"/>
    </location>
</feature>
<evidence type="ECO:0000259" key="14">
    <source>
        <dbReference type="Pfam" id="PF00117"/>
    </source>
</evidence>
<comment type="pathway">
    <text evidence="2 12">Amino-acid biosynthesis; L-histidine biosynthesis; L-histidine from 5-phospho-alpha-D-ribose 1-diphosphate: step 5/9.</text>
</comment>
<name>A0A523YRN9_UNCAE</name>
<evidence type="ECO:0000256" key="7">
    <source>
        <dbReference type="ARBA" id="ARBA00022962"/>
    </source>
</evidence>
<dbReference type="PROSITE" id="PS51273">
    <property type="entry name" value="GATASE_TYPE_1"/>
    <property type="match status" value="1"/>
</dbReference>
<dbReference type="EC" id="4.3.2.10" evidence="12"/>
<dbReference type="UniPathway" id="UPA00031">
    <property type="reaction ID" value="UER00010"/>
</dbReference>
<dbReference type="NCBIfam" id="TIGR01855">
    <property type="entry name" value="IMP_synth_hisH"/>
    <property type="match status" value="1"/>
</dbReference>
<evidence type="ECO:0000256" key="2">
    <source>
        <dbReference type="ARBA" id="ARBA00005091"/>
    </source>
</evidence>
<keyword evidence="7 12" id="KW-0315">Glutamine amidotransferase</keyword>
<keyword evidence="5 12" id="KW-0028">Amino-acid biosynthesis</keyword>
<comment type="catalytic activity">
    <reaction evidence="11 12">
        <text>L-glutamine + H2O = L-glutamate + NH4(+)</text>
        <dbReference type="Rhea" id="RHEA:15889"/>
        <dbReference type="ChEBI" id="CHEBI:15377"/>
        <dbReference type="ChEBI" id="CHEBI:28938"/>
        <dbReference type="ChEBI" id="CHEBI:29985"/>
        <dbReference type="ChEBI" id="CHEBI:58359"/>
        <dbReference type="EC" id="3.5.1.2"/>
    </reaction>
</comment>
<dbReference type="InterPro" id="IPR010139">
    <property type="entry name" value="Imidazole-glycPsynth_HisH"/>
</dbReference>
<evidence type="ECO:0000256" key="6">
    <source>
        <dbReference type="ARBA" id="ARBA00022801"/>
    </source>
</evidence>
<evidence type="ECO:0000256" key="13">
    <source>
        <dbReference type="PIRSR" id="PIRSR000495-1"/>
    </source>
</evidence>
<comment type="function">
    <text evidence="12">IGPS catalyzes the conversion of PRFAR and glutamine to IGP, AICAR and glutamate. The HisH subunit catalyzes the hydrolysis of glutamine to glutamate and ammonia as part of the synthesis of IGP and AICAR. The resulting ammonia molecule is channeled to the active site of HisF.</text>
</comment>
<evidence type="ECO:0000256" key="5">
    <source>
        <dbReference type="ARBA" id="ARBA00022605"/>
    </source>
</evidence>
<evidence type="ECO:0000256" key="4">
    <source>
        <dbReference type="ARBA" id="ARBA00022490"/>
    </source>
</evidence>
<dbReference type="InterPro" id="IPR017926">
    <property type="entry name" value="GATASE"/>
</dbReference>
<keyword evidence="6 12" id="KW-0378">Hydrolase</keyword>
<dbReference type="GO" id="GO:0000107">
    <property type="term" value="F:imidazoleglycerol-phosphate synthase activity"/>
    <property type="evidence" value="ECO:0007669"/>
    <property type="project" value="UniProtKB-UniRule"/>
</dbReference>
<keyword evidence="4 12" id="KW-0963">Cytoplasm</keyword>
<evidence type="ECO:0000256" key="11">
    <source>
        <dbReference type="ARBA" id="ARBA00049534"/>
    </source>
</evidence>
<dbReference type="GO" id="GO:0005737">
    <property type="term" value="C:cytoplasm"/>
    <property type="evidence" value="ECO:0007669"/>
    <property type="project" value="UniProtKB-SubCell"/>
</dbReference>
<dbReference type="GO" id="GO:0000105">
    <property type="term" value="P:L-histidine biosynthetic process"/>
    <property type="evidence" value="ECO:0007669"/>
    <property type="project" value="UniProtKB-UniRule"/>
</dbReference>
<protein>
    <recommendedName>
        <fullName evidence="12">Imidazole glycerol phosphate synthase subunit HisH</fullName>
        <ecNumber evidence="12">4.3.2.10</ecNumber>
    </recommendedName>
    <alternativeName>
        <fullName evidence="12">IGP synthase glutaminase subunit</fullName>
        <ecNumber evidence="12">3.5.1.2</ecNumber>
    </alternativeName>
    <alternativeName>
        <fullName evidence="12">IGP synthase subunit HisH</fullName>
    </alternativeName>
    <alternativeName>
        <fullName evidence="12">ImGP synthase subunit HisH</fullName>
        <shortName evidence="12">IGPS subunit HisH</shortName>
    </alternativeName>
</protein>
<dbReference type="EMBL" id="SOIJ01000029">
    <property type="protein sequence ID" value="TET94160.1"/>
    <property type="molecule type" value="Genomic_DNA"/>
</dbReference>
<accession>A0A523YRN9</accession>
<sequence>MIAIVDYGMGNLKSVGRALRKVGAETLVTSNPEKILGAEGLVLPGVGAFKDCMRNLKEHRLIDPLYKFIQSGRPFLGICLGLQLLFNESEEFGVYKGLDIIKGKVVRFPQNSKLKVPHMGWNTIKIRRGVPLLQDIKDESYFYFVHSYYVIPEEENIIATTTNYGIEFVSSIYQDNIFACQFHPEKSQQLGLRILKRFKELCQENASQKNNSLS</sequence>
<dbReference type="SUPFAM" id="SSF52317">
    <property type="entry name" value="Class I glutamine amidotransferase-like"/>
    <property type="match status" value="1"/>
</dbReference>
<organism evidence="15 16">
    <name type="scientific">Aerophobetes bacterium</name>
    <dbReference type="NCBI Taxonomy" id="2030807"/>
    <lineage>
        <taxon>Bacteria</taxon>
        <taxon>Candidatus Aerophobota</taxon>
    </lineage>
</organism>
<gene>
    <name evidence="12 15" type="primary">hisH</name>
    <name evidence="15" type="ORF">E3J33_00605</name>
</gene>
<evidence type="ECO:0000256" key="3">
    <source>
        <dbReference type="ARBA" id="ARBA00011152"/>
    </source>
</evidence>
<evidence type="ECO:0000256" key="8">
    <source>
        <dbReference type="ARBA" id="ARBA00023102"/>
    </source>
</evidence>
<comment type="subcellular location">
    <subcellularLocation>
        <location evidence="1 12">Cytoplasm</location>
    </subcellularLocation>
</comment>
<evidence type="ECO:0000256" key="1">
    <source>
        <dbReference type="ARBA" id="ARBA00004496"/>
    </source>
</evidence>
<dbReference type="PANTHER" id="PTHR42701:SF1">
    <property type="entry name" value="IMIDAZOLE GLYCEROL PHOSPHATE SYNTHASE SUBUNIT HISH"/>
    <property type="match status" value="1"/>
</dbReference>